<organism evidence="1 2">
    <name type="scientific">Pisolithus microcarpus 441</name>
    <dbReference type="NCBI Taxonomy" id="765257"/>
    <lineage>
        <taxon>Eukaryota</taxon>
        <taxon>Fungi</taxon>
        <taxon>Dikarya</taxon>
        <taxon>Basidiomycota</taxon>
        <taxon>Agaricomycotina</taxon>
        <taxon>Agaricomycetes</taxon>
        <taxon>Agaricomycetidae</taxon>
        <taxon>Boletales</taxon>
        <taxon>Sclerodermatineae</taxon>
        <taxon>Pisolithaceae</taxon>
        <taxon>Pisolithus</taxon>
    </lineage>
</organism>
<evidence type="ECO:0000313" key="1">
    <source>
        <dbReference type="EMBL" id="KIK17308.1"/>
    </source>
</evidence>
<keyword evidence="2" id="KW-1185">Reference proteome</keyword>
<name>A0A0C9ZBL0_9AGAM</name>
<dbReference type="Proteomes" id="UP000054018">
    <property type="component" value="Unassembled WGS sequence"/>
</dbReference>
<accession>A0A0C9ZBL0</accession>
<dbReference type="InterPro" id="IPR038765">
    <property type="entry name" value="Papain-like_cys_pep_sf"/>
</dbReference>
<evidence type="ECO:0008006" key="3">
    <source>
        <dbReference type="Google" id="ProtNLM"/>
    </source>
</evidence>
<dbReference type="AlphaFoldDB" id="A0A0C9ZBL0"/>
<reference evidence="1 2" key="1">
    <citation type="submission" date="2014-04" db="EMBL/GenBank/DDBJ databases">
        <authorList>
            <consortium name="DOE Joint Genome Institute"/>
            <person name="Kuo A."/>
            <person name="Kohler A."/>
            <person name="Costa M.D."/>
            <person name="Nagy L.G."/>
            <person name="Floudas D."/>
            <person name="Copeland A."/>
            <person name="Barry K.W."/>
            <person name="Cichocki N."/>
            <person name="Veneault-Fourrey C."/>
            <person name="LaButti K."/>
            <person name="Lindquist E.A."/>
            <person name="Lipzen A."/>
            <person name="Lundell T."/>
            <person name="Morin E."/>
            <person name="Murat C."/>
            <person name="Sun H."/>
            <person name="Tunlid A."/>
            <person name="Henrissat B."/>
            <person name="Grigoriev I.V."/>
            <person name="Hibbett D.S."/>
            <person name="Martin F."/>
            <person name="Nordberg H.P."/>
            <person name="Cantor M.N."/>
            <person name="Hua S.X."/>
        </authorList>
    </citation>
    <scope>NUCLEOTIDE SEQUENCE [LARGE SCALE GENOMIC DNA]</scope>
    <source>
        <strain evidence="1 2">441</strain>
    </source>
</reference>
<protein>
    <recommendedName>
        <fullName evidence="3">Ubiquitin-like protease family profile domain-containing protein</fullName>
    </recommendedName>
</protein>
<sequence length="52" mass="5946">SQLEPCQTNRYDCGVWILAQMAAVLRGYKVTGIEECNIGHFRRFLCVLILCI</sequence>
<gene>
    <name evidence="1" type="ORF">PISMIDRAFT_37186</name>
</gene>
<dbReference type="HOGENOM" id="CLU_210039_0_0_1"/>
<feature type="non-terminal residue" evidence="1">
    <location>
        <position position="1"/>
    </location>
</feature>
<dbReference type="EMBL" id="KN833833">
    <property type="protein sequence ID" value="KIK17308.1"/>
    <property type="molecule type" value="Genomic_DNA"/>
</dbReference>
<feature type="non-terminal residue" evidence="1">
    <location>
        <position position="52"/>
    </location>
</feature>
<proteinExistence type="predicted"/>
<evidence type="ECO:0000313" key="2">
    <source>
        <dbReference type="Proteomes" id="UP000054018"/>
    </source>
</evidence>
<dbReference type="OrthoDB" id="2976051at2759"/>
<dbReference type="Gene3D" id="3.40.395.10">
    <property type="entry name" value="Adenoviral Proteinase, Chain A"/>
    <property type="match status" value="1"/>
</dbReference>
<dbReference type="SUPFAM" id="SSF54001">
    <property type="entry name" value="Cysteine proteinases"/>
    <property type="match status" value="1"/>
</dbReference>
<reference evidence="2" key="2">
    <citation type="submission" date="2015-01" db="EMBL/GenBank/DDBJ databases">
        <title>Evolutionary Origins and Diversification of the Mycorrhizal Mutualists.</title>
        <authorList>
            <consortium name="DOE Joint Genome Institute"/>
            <consortium name="Mycorrhizal Genomics Consortium"/>
            <person name="Kohler A."/>
            <person name="Kuo A."/>
            <person name="Nagy L.G."/>
            <person name="Floudas D."/>
            <person name="Copeland A."/>
            <person name="Barry K.W."/>
            <person name="Cichocki N."/>
            <person name="Veneault-Fourrey C."/>
            <person name="LaButti K."/>
            <person name="Lindquist E.A."/>
            <person name="Lipzen A."/>
            <person name="Lundell T."/>
            <person name="Morin E."/>
            <person name="Murat C."/>
            <person name="Riley R."/>
            <person name="Ohm R."/>
            <person name="Sun H."/>
            <person name="Tunlid A."/>
            <person name="Henrissat B."/>
            <person name="Grigoriev I.V."/>
            <person name="Hibbett D.S."/>
            <person name="Martin F."/>
        </authorList>
    </citation>
    <scope>NUCLEOTIDE SEQUENCE [LARGE SCALE GENOMIC DNA]</scope>
    <source>
        <strain evidence="2">441</strain>
    </source>
</reference>